<feature type="non-terminal residue" evidence="2">
    <location>
        <position position="1"/>
    </location>
</feature>
<evidence type="ECO:0000313" key="2">
    <source>
        <dbReference type="EMBL" id="EQD39585.1"/>
    </source>
</evidence>
<feature type="non-terminal residue" evidence="2">
    <location>
        <position position="172"/>
    </location>
</feature>
<protein>
    <submittedName>
        <fullName evidence="2">ATPase</fullName>
    </submittedName>
</protein>
<organism evidence="2">
    <name type="scientific">mine drainage metagenome</name>
    <dbReference type="NCBI Taxonomy" id="410659"/>
    <lineage>
        <taxon>unclassified sequences</taxon>
        <taxon>metagenomes</taxon>
        <taxon>ecological metagenomes</taxon>
    </lineage>
</organism>
<accession>T1ACP1</accession>
<reference evidence="2" key="1">
    <citation type="submission" date="2013-08" db="EMBL/GenBank/DDBJ databases">
        <authorList>
            <person name="Mendez C."/>
            <person name="Richter M."/>
            <person name="Ferrer M."/>
            <person name="Sanchez J."/>
        </authorList>
    </citation>
    <scope>NUCLEOTIDE SEQUENCE</scope>
</reference>
<reference evidence="2" key="2">
    <citation type="journal article" date="2014" name="ISME J.">
        <title>Microbial stratification in low pH oxic and suboxic macroscopic growths along an acid mine drainage.</title>
        <authorList>
            <person name="Mendez-Garcia C."/>
            <person name="Mesa V."/>
            <person name="Sprenger R.R."/>
            <person name="Richter M."/>
            <person name="Diez M.S."/>
            <person name="Solano J."/>
            <person name="Bargiela R."/>
            <person name="Golyshina O.V."/>
            <person name="Manteca A."/>
            <person name="Ramos J.L."/>
            <person name="Gallego J.R."/>
            <person name="Llorente I."/>
            <person name="Martins Dos Santos V.A."/>
            <person name="Jensen O.N."/>
            <person name="Pelaez A.I."/>
            <person name="Sanchez J."/>
            <person name="Ferrer M."/>
        </authorList>
    </citation>
    <scope>NUCLEOTIDE SEQUENCE</scope>
</reference>
<gene>
    <name evidence="2" type="ORF">B2A_11190</name>
</gene>
<dbReference type="PANTHER" id="PTHR43566:SF1">
    <property type="entry name" value="AAA+ ATPASE DOMAIN-CONTAINING PROTEIN"/>
    <property type="match status" value="1"/>
</dbReference>
<name>T1ACP1_9ZZZZ</name>
<evidence type="ECO:0000259" key="1">
    <source>
        <dbReference type="Pfam" id="PF13635"/>
    </source>
</evidence>
<dbReference type="EMBL" id="AUZZ01008061">
    <property type="protein sequence ID" value="EQD39585.1"/>
    <property type="molecule type" value="Genomic_DNA"/>
</dbReference>
<dbReference type="Pfam" id="PF13635">
    <property type="entry name" value="DUF4143"/>
    <property type="match status" value="1"/>
</dbReference>
<dbReference type="PANTHER" id="PTHR43566">
    <property type="entry name" value="CONSERVED PROTEIN"/>
    <property type="match status" value="1"/>
</dbReference>
<comment type="caution">
    <text evidence="2">The sequence shown here is derived from an EMBL/GenBank/DDBJ whole genome shotgun (WGS) entry which is preliminary data.</text>
</comment>
<sequence>FGWSLDQYLFYGGYPGAAPLIRQPQRWARYVSDSLIETSIARDVLLLSRVDKPALLRRLFELACRYSGQILSYTKMLGQLQDAGNATTLAHYLDLLAGAGMVCGLQKYAGDVARQRGSSPKLQVFNTALLTATSGLSLAEARADPEFWGRLVESAVGAHLANAAAEGDVALY</sequence>
<feature type="domain" description="DUF4143" evidence="1">
    <location>
        <begin position="42"/>
        <end position="166"/>
    </location>
</feature>
<proteinExistence type="predicted"/>
<dbReference type="InterPro" id="IPR025420">
    <property type="entry name" value="DUF4143"/>
</dbReference>
<dbReference type="AlphaFoldDB" id="T1ACP1"/>